<evidence type="ECO:0000256" key="1">
    <source>
        <dbReference type="ARBA" id="ARBA00022801"/>
    </source>
</evidence>
<proteinExistence type="predicted"/>
<dbReference type="InterPro" id="IPR014820">
    <property type="entry name" value="PriCT_1"/>
</dbReference>
<feature type="domain" description="Primase C-terminal 1" evidence="2">
    <location>
        <begin position="224"/>
        <end position="287"/>
    </location>
</feature>
<name>A0A2P2C808_9ZZZZ</name>
<dbReference type="SMART" id="SM00943">
    <property type="entry name" value="Prim-Pol"/>
    <property type="match status" value="1"/>
</dbReference>
<evidence type="ECO:0000259" key="2">
    <source>
        <dbReference type="SMART" id="SM00942"/>
    </source>
</evidence>
<dbReference type="CDD" id="cd04859">
    <property type="entry name" value="Prim_Pol"/>
    <property type="match status" value="1"/>
</dbReference>
<protein>
    <submittedName>
        <fullName evidence="4">Putative prophage Lp4 protein 7, DNA replication</fullName>
    </submittedName>
</protein>
<organism evidence="4">
    <name type="scientific">metagenome</name>
    <dbReference type="NCBI Taxonomy" id="256318"/>
    <lineage>
        <taxon>unclassified sequences</taxon>
        <taxon>metagenomes</taxon>
    </lineage>
</organism>
<dbReference type="SMART" id="SM00942">
    <property type="entry name" value="PriCT_1"/>
    <property type="match status" value="1"/>
</dbReference>
<accession>A0A2P2C808</accession>
<dbReference type="GO" id="GO:0016787">
    <property type="term" value="F:hydrolase activity"/>
    <property type="evidence" value="ECO:0007669"/>
    <property type="project" value="UniProtKB-KW"/>
</dbReference>
<keyword evidence="1" id="KW-0378">Hydrolase</keyword>
<dbReference type="AlphaFoldDB" id="A0A2P2C808"/>
<gene>
    <name evidence="4" type="ORF">NOCA2480110</name>
</gene>
<reference evidence="4" key="1">
    <citation type="submission" date="2015-08" db="EMBL/GenBank/DDBJ databases">
        <authorList>
            <person name="Babu N.S."/>
            <person name="Beckwith C.J."/>
            <person name="Beseler K.G."/>
            <person name="Brison A."/>
            <person name="Carone J.V."/>
            <person name="Caskin T.P."/>
            <person name="Diamond M."/>
            <person name="Durham M.E."/>
            <person name="Foxe J.M."/>
            <person name="Go M."/>
            <person name="Henderson B.A."/>
            <person name="Jones I.B."/>
            <person name="McGettigan J.A."/>
            <person name="Micheletti S.J."/>
            <person name="Nasrallah M.E."/>
            <person name="Ortiz D."/>
            <person name="Piller C.R."/>
            <person name="Privatt S.R."/>
            <person name="Schneider S.L."/>
            <person name="Sharp S."/>
            <person name="Smith T.C."/>
            <person name="Stanton J.D."/>
            <person name="Ullery H.E."/>
            <person name="Wilson R.J."/>
            <person name="Serrano M.G."/>
            <person name="Buck G."/>
            <person name="Lee V."/>
            <person name="Wang Y."/>
            <person name="Carvalho R."/>
            <person name="Voegtly L."/>
            <person name="Shi R."/>
            <person name="Duckworth R."/>
            <person name="Johnson A."/>
            <person name="Loviza R."/>
            <person name="Walstead R."/>
            <person name="Shah Z."/>
            <person name="Kiflezghi M."/>
            <person name="Wade K."/>
            <person name="Ball S.L."/>
            <person name="Bradley K.W."/>
            <person name="Asai D.J."/>
            <person name="Bowman C.A."/>
            <person name="Russell D.A."/>
            <person name="Pope W.H."/>
            <person name="Jacobs-Sera D."/>
            <person name="Hendrix R.W."/>
            <person name="Hatfull G.F."/>
        </authorList>
    </citation>
    <scope>NUCLEOTIDE SEQUENCE</scope>
</reference>
<dbReference type="PANTHER" id="PTHR35372">
    <property type="entry name" value="ATP BINDING PROTEIN-RELATED"/>
    <property type="match status" value="1"/>
</dbReference>
<dbReference type="Pfam" id="PF09250">
    <property type="entry name" value="Prim-Pol"/>
    <property type="match status" value="1"/>
</dbReference>
<dbReference type="InterPro" id="IPR051620">
    <property type="entry name" value="ORF904-like_C"/>
</dbReference>
<sequence>MTRPQPQQAATVRWSPRLLNDIVNSRDLATAAAHLAARGIPVFPCVAGGKSPLTAHGFQDARADSDVVNFWWSRWPDANIGVPTGSVGGIDVVDVDVHKTGSGFAALEHARRAGFVEGWAWLVRTPSGGLHAYFLRTHEKEQRSWQLPSKHIDFRGDGGYIIAPPSRVTGDDGVTRSYQQIAVAEHHQCWPIDAAGLRGFLDPPRPMRPPTDMPAIGSRPDKLAAWVASRQEGGRNGGLFWAACRMAEEGHDLSTTTSLLGEAAYAAGLPEREAMATIRSAFRIATRLGAAIPPRPTAAVEAVGL</sequence>
<dbReference type="SUPFAM" id="SSF56747">
    <property type="entry name" value="Prim-pol domain"/>
    <property type="match status" value="1"/>
</dbReference>
<dbReference type="InterPro" id="IPR015330">
    <property type="entry name" value="DNA_primase/pol_bifunc_N"/>
</dbReference>
<feature type="domain" description="DNA primase/polymerase bifunctional N-terminal" evidence="3">
    <location>
        <begin position="32"/>
        <end position="194"/>
    </location>
</feature>
<evidence type="ECO:0000313" key="4">
    <source>
        <dbReference type="EMBL" id="CUR58118.1"/>
    </source>
</evidence>
<dbReference type="EMBL" id="CZKA01000043">
    <property type="protein sequence ID" value="CUR58118.1"/>
    <property type="molecule type" value="Genomic_DNA"/>
</dbReference>
<evidence type="ECO:0000259" key="3">
    <source>
        <dbReference type="SMART" id="SM00943"/>
    </source>
</evidence>
<dbReference type="PANTHER" id="PTHR35372:SF2">
    <property type="entry name" value="SF3 HELICASE DOMAIN-CONTAINING PROTEIN"/>
    <property type="match status" value="1"/>
</dbReference>